<dbReference type="EMBL" id="WOCA01000019">
    <property type="protein sequence ID" value="MUK90256.1"/>
    <property type="molecule type" value="Genomic_DNA"/>
</dbReference>
<accession>A0A6N8FN88</accession>
<organism evidence="2 3">
    <name type="scientific">Ornithinibacillus caprae</name>
    <dbReference type="NCBI Taxonomy" id="2678566"/>
    <lineage>
        <taxon>Bacteria</taxon>
        <taxon>Bacillati</taxon>
        <taxon>Bacillota</taxon>
        <taxon>Bacilli</taxon>
        <taxon>Bacillales</taxon>
        <taxon>Bacillaceae</taxon>
        <taxon>Ornithinibacillus</taxon>
    </lineage>
</organism>
<evidence type="ECO:0000256" key="1">
    <source>
        <dbReference type="SAM" id="SignalP"/>
    </source>
</evidence>
<dbReference type="PROSITE" id="PS51257">
    <property type="entry name" value="PROKAR_LIPOPROTEIN"/>
    <property type="match status" value="1"/>
</dbReference>
<feature type="chain" id="PRO_5039215559" description="Sporulation lipoprotein YhcN/YlaJ (Spore_YhcN_YlaJ)" evidence="1">
    <location>
        <begin position="22"/>
        <end position="153"/>
    </location>
</feature>
<dbReference type="Proteomes" id="UP000469125">
    <property type="component" value="Unassembled WGS sequence"/>
</dbReference>
<protein>
    <recommendedName>
        <fullName evidence="4">Sporulation lipoprotein YhcN/YlaJ (Spore_YhcN_YlaJ)</fullName>
    </recommendedName>
</protein>
<keyword evidence="3" id="KW-1185">Reference proteome</keyword>
<keyword evidence="1" id="KW-0732">Signal</keyword>
<reference evidence="2 3" key="1">
    <citation type="submission" date="2019-11" db="EMBL/GenBank/DDBJ databases">
        <authorList>
            <person name="Li X."/>
        </authorList>
    </citation>
    <scope>NUCLEOTIDE SEQUENCE [LARGE SCALE GENOMIC DNA]</scope>
    <source>
        <strain evidence="2 3">L9</strain>
    </source>
</reference>
<evidence type="ECO:0008006" key="4">
    <source>
        <dbReference type="Google" id="ProtNLM"/>
    </source>
</evidence>
<evidence type="ECO:0000313" key="3">
    <source>
        <dbReference type="Proteomes" id="UP000469125"/>
    </source>
</evidence>
<comment type="caution">
    <text evidence="2">The sequence shown here is derived from an EMBL/GenBank/DDBJ whole genome shotgun (WGS) entry which is preliminary data.</text>
</comment>
<proteinExistence type="predicted"/>
<feature type="signal peptide" evidence="1">
    <location>
        <begin position="1"/>
        <end position="21"/>
    </location>
</feature>
<sequence length="153" mass="17305">MLNKKILILTMSCFILFGCGANSNLGTNEEKPVEITKISSTKKGTNQDLANQAKDYLSNKQNITSVNAVNTSKKLVIAVEVPHHERFQLAKTRKDLQDELKKKFSKVEVELSTDQKIVLELKKLEEKLQKGSMKKKDLEKEVDDIISLSKEQT</sequence>
<dbReference type="RefSeq" id="WP_155670889.1">
    <property type="nucleotide sequence ID" value="NZ_WOCA01000019.1"/>
</dbReference>
<dbReference type="AlphaFoldDB" id="A0A6N8FN88"/>
<name>A0A6N8FN88_9BACI</name>
<gene>
    <name evidence="2" type="ORF">GMD78_17930</name>
</gene>
<evidence type="ECO:0000313" key="2">
    <source>
        <dbReference type="EMBL" id="MUK90256.1"/>
    </source>
</evidence>